<evidence type="ECO:0000256" key="8">
    <source>
        <dbReference type="RuleBase" id="RU363043"/>
    </source>
</evidence>
<accession>A0A377GW35</accession>
<evidence type="ECO:0000256" key="7">
    <source>
        <dbReference type="ARBA" id="ARBA00023136"/>
    </source>
</evidence>
<keyword evidence="5 8" id="KW-0812">Transmembrane</keyword>
<name>A0A377GW35_9FUSO</name>
<evidence type="ECO:0000256" key="4">
    <source>
        <dbReference type="ARBA" id="ARBA00022475"/>
    </source>
</evidence>
<feature type="transmembrane region" description="Helical" evidence="8">
    <location>
        <begin position="251"/>
        <end position="273"/>
    </location>
</feature>
<dbReference type="GO" id="GO:0005886">
    <property type="term" value="C:plasma membrane"/>
    <property type="evidence" value="ECO:0007669"/>
    <property type="project" value="UniProtKB-SubCell"/>
</dbReference>
<comment type="similarity">
    <text evidence="2 8">Belongs to the binding-protein-dependent transport system permease family. CysTW subfamily.</text>
</comment>
<dbReference type="OrthoDB" id="9785113at2"/>
<evidence type="ECO:0000256" key="6">
    <source>
        <dbReference type="ARBA" id="ARBA00022989"/>
    </source>
</evidence>
<evidence type="ECO:0000256" key="2">
    <source>
        <dbReference type="ARBA" id="ARBA00007069"/>
    </source>
</evidence>
<keyword evidence="3" id="KW-0813">Transport</keyword>
<dbReference type="RefSeq" id="WP_115268459.1">
    <property type="nucleotide sequence ID" value="NZ_UGGU01000003.1"/>
</dbReference>
<dbReference type="PANTHER" id="PTHR43470:SF3">
    <property type="entry name" value="PHOSPHATE TRANSPORT SYSTEM PERMEASE PROTEIN PSTA-RELATED"/>
    <property type="match status" value="1"/>
</dbReference>
<gene>
    <name evidence="10" type="primary">pstA</name>
    <name evidence="10" type="ORF">NCTC10723_00180</name>
</gene>
<keyword evidence="6 8" id="KW-1133">Transmembrane helix</keyword>
<feature type="transmembrane region" description="Helical" evidence="8">
    <location>
        <begin position="12"/>
        <end position="39"/>
    </location>
</feature>
<dbReference type="SUPFAM" id="SSF161098">
    <property type="entry name" value="MetI-like"/>
    <property type="match status" value="1"/>
</dbReference>
<dbReference type="EMBL" id="UGGU01000003">
    <property type="protein sequence ID" value="STO30751.1"/>
    <property type="molecule type" value="Genomic_DNA"/>
</dbReference>
<dbReference type="Proteomes" id="UP000255328">
    <property type="component" value="Unassembled WGS sequence"/>
</dbReference>
<keyword evidence="7 8" id="KW-0472">Membrane</keyword>
<feature type="transmembrane region" description="Helical" evidence="8">
    <location>
        <begin position="208"/>
        <end position="227"/>
    </location>
</feature>
<dbReference type="InterPro" id="IPR000515">
    <property type="entry name" value="MetI-like"/>
</dbReference>
<evidence type="ECO:0000259" key="9">
    <source>
        <dbReference type="PROSITE" id="PS50928"/>
    </source>
</evidence>
<dbReference type="Gene3D" id="1.10.3720.10">
    <property type="entry name" value="MetI-like"/>
    <property type="match status" value="1"/>
</dbReference>
<dbReference type="PANTHER" id="PTHR43470">
    <property type="entry name" value="PHOSPHATE TRANSPORT SYSTEM PERMEASE PROTEIN PSTA-RELATED"/>
    <property type="match status" value="1"/>
</dbReference>
<organism evidence="10 11">
    <name type="scientific">Fusobacterium necrogenes</name>
    <dbReference type="NCBI Taxonomy" id="858"/>
    <lineage>
        <taxon>Bacteria</taxon>
        <taxon>Fusobacteriati</taxon>
        <taxon>Fusobacteriota</taxon>
        <taxon>Fusobacteriia</taxon>
        <taxon>Fusobacteriales</taxon>
        <taxon>Fusobacteriaceae</taxon>
        <taxon>Fusobacterium</taxon>
    </lineage>
</organism>
<keyword evidence="11" id="KW-1185">Reference proteome</keyword>
<keyword evidence="4 8" id="KW-1003">Cell membrane</keyword>
<feature type="transmembrane region" description="Helical" evidence="8">
    <location>
        <begin position="59"/>
        <end position="89"/>
    </location>
</feature>
<dbReference type="Pfam" id="PF00528">
    <property type="entry name" value="BPD_transp_1"/>
    <property type="match status" value="1"/>
</dbReference>
<reference evidence="10 11" key="1">
    <citation type="submission" date="2018-06" db="EMBL/GenBank/DDBJ databases">
        <authorList>
            <consortium name="Pathogen Informatics"/>
            <person name="Doyle S."/>
        </authorList>
    </citation>
    <scope>NUCLEOTIDE SEQUENCE [LARGE SCALE GENOMIC DNA]</scope>
    <source>
        <strain evidence="10 11">NCTC10723</strain>
    </source>
</reference>
<sequence length="282" mass="30705">MLIIKKSKANFLEILIKIMTLVAVVPVFLIIGYIIYTGIPAISWEFLSEMPTDGMRAGGIFPAIVGTLCLTLGTIIVAVPFGIFTGVYLVEYAKDNFLTRIINLTIINLAGIPSIIYGLFGMALFVIFLGFDVSILSGSLTLGIMCLPVIITATRESLLAIPNHLREASLALGATKWETITKVILPAAMPGILTGVILSISRAAGETAPIMFTAVAFYLPFLPISYWDQVMALPYHLYVISTQVPNMPSSFINGTLFILVVITLSFNLFGAFIRQKFNSKNK</sequence>
<proteinExistence type="inferred from homology"/>
<evidence type="ECO:0000313" key="11">
    <source>
        <dbReference type="Proteomes" id="UP000255328"/>
    </source>
</evidence>
<dbReference type="InterPro" id="IPR005672">
    <property type="entry name" value="Phosphate_PstA"/>
</dbReference>
<feature type="domain" description="ABC transmembrane type-1" evidence="9">
    <location>
        <begin position="64"/>
        <end position="270"/>
    </location>
</feature>
<feature type="transmembrane region" description="Helical" evidence="8">
    <location>
        <begin position="101"/>
        <end position="129"/>
    </location>
</feature>
<evidence type="ECO:0000256" key="3">
    <source>
        <dbReference type="ARBA" id="ARBA00022448"/>
    </source>
</evidence>
<protein>
    <recommendedName>
        <fullName evidence="8">Phosphate transport system permease protein PstA</fullName>
    </recommendedName>
</protein>
<dbReference type="AlphaFoldDB" id="A0A377GW35"/>
<dbReference type="GO" id="GO:0035435">
    <property type="term" value="P:phosphate ion transmembrane transport"/>
    <property type="evidence" value="ECO:0007669"/>
    <property type="project" value="InterPro"/>
</dbReference>
<dbReference type="NCBIfam" id="TIGR00974">
    <property type="entry name" value="3a0107s02c"/>
    <property type="match status" value="1"/>
</dbReference>
<dbReference type="CDD" id="cd06261">
    <property type="entry name" value="TM_PBP2"/>
    <property type="match status" value="1"/>
</dbReference>
<evidence type="ECO:0000313" key="10">
    <source>
        <dbReference type="EMBL" id="STO30751.1"/>
    </source>
</evidence>
<evidence type="ECO:0000256" key="5">
    <source>
        <dbReference type="ARBA" id="ARBA00022692"/>
    </source>
</evidence>
<dbReference type="PROSITE" id="PS50928">
    <property type="entry name" value="ABC_TM1"/>
    <property type="match status" value="1"/>
</dbReference>
<comment type="caution">
    <text evidence="8">Lacks conserved residue(s) required for the propagation of feature annotation.</text>
</comment>
<evidence type="ECO:0000256" key="1">
    <source>
        <dbReference type="ARBA" id="ARBA00004651"/>
    </source>
</evidence>
<dbReference type="InterPro" id="IPR035906">
    <property type="entry name" value="MetI-like_sf"/>
</dbReference>
<comment type="subcellular location">
    <subcellularLocation>
        <location evidence="1 8">Cell membrane</location>
        <topology evidence="1 8">Multi-pass membrane protein</topology>
    </subcellularLocation>
</comment>
<dbReference type="GO" id="GO:0005315">
    <property type="term" value="F:phosphate transmembrane transporter activity"/>
    <property type="evidence" value="ECO:0007669"/>
    <property type="project" value="InterPro"/>
</dbReference>